<dbReference type="InterPro" id="IPR000683">
    <property type="entry name" value="Gfo/Idh/MocA-like_OxRdtase_N"/>
</dbReference>
<dbReference type="InterPro" id="IPR055170">
    <property type="entry name" value="GFO_IDH_MocA-like_dom"/>
</dbReference>
<dbReference type="InterPro" id="IPR036291">
    <property type="entry name" value="NAD(P)-bd_dom_sf"/>
</dbReference>
<dbReference type="InterPro" id="IPR051450">
    <property type="entry name" value="Gfo/Idh/MocA_Oxidoreductases"/>
</dbReference>
<gene>
    <name evidence="3" type="ORF">ENU21_00390</name>
</gene>
<dbReference type="Pfam" id="PF01408">
    <property type="entry name" value="GFO_IDH_MocA"/>
    <property type="match status" value="1"/>
</dbReference>
<evidence type="ECO:0000259" key="1">
    <source>
        <dbReference type="Pfam" id="PF01408"/>
    </source>
</evidence>
<organism evidence="3">
    <name type="scientific">Thermofilum pendens</name>
    <dbReference type="NCBI Taxonomy" id="2269"/>
    <lineage>
        <taxon>Archaea</taxon>
        <taxon>Thermoproteota</taxon>
        <taxon>Thermoprotei</taxon>
        <taxon>Thermofilales</taxon>
        <taxon>Thermofilaceae</taxon>
        <taxon>Thermofilum</taxon>
    </lineage>
</organism>
<dbReference type="GO" id="GO:0000166">
    <property type="term" value="F:nucleotide binding"/>
    <property type="evidence" value="ECO:0007669"/>
    <property type="project" value="InterPro"/>
</dbReference>
<accession>A0A7C4D2K3</accession>
<protein>
    <submittedName>
        <fullName evidence="3">Gfo/Idh/MocA family oxidoreductase</fullName>
    </submittedName>
</protein>
<sequence length="343" mass="37861">MSVSVAVVGAGRWGVNHVRVLSELRGSRIEKVYVVDENPSRAREVAAKYQCDGWFTSISDLVGSGHKVDAAVVAVPTALHYSVAAAIVEKMDLLVEKPLAASPEEGLELVKRARKAGKLLMVGHIERFNPTVHEVKIRAEELGGPLSIEAKRLGPGPAKSYTLNLGVAHDLLVHDVDVANFIIGAPPTRVYAITARQEDYPYEVEVQALYEYQEGVTAFLVASWRSEPHYKHRSLTVRTPSALIRADYILRRVVIDNGLLKRPLTYTETSYHSESSLLEISYLQPEPLKLELLNFIDSITGRSKPAVTGVDGYVALKCIVKAVEASVKRHPVEIEWSEISSLY</sequence>
<feature type="domain" description="Gfo/Idh/MocA-like oxidoreductase N-terminal" evidence="1">
    <location>
        <begin position="4"/>
        <end position="124"/>
    </location>
</feature>
<dbReference type="Gene3D" id="3.30.360.10">
    <property type="entry name" value="Dihydrodipicolinate Reductase, domain 2"/>
    <property type="match status" value="1"/>
</dbReference>
<dbReference type="SUPFAM" id="SSF55347">
    <property type="entry name" value="Glyceraldehyde-3-phosphate dehydrogenase-like, C-terminal domain"/>
    <property type="match status" value="1"/>
</dbReference>
<dbReference type="SUPFAM" id="SSF51735">
    <property type="entry name" value="NAD(P)-binding Rossmann-fold domains"/>
    <property type="match status" value="1"/>
</dbReference>
<comment type="caution">
    <text evidence="3">The sequence shown here is derived from an EMBL/GenBank/DDBJ whole genome shotgun (WGS) entry which is preliminary data.</text>
</comment>
<dbReference type="PANTHER" id="PTHR43377:SF1">
    <property type="entry name" value="BILIVERDIN REDUCTASE A"/>
    <property type="match status" value="1"/>
</dbReference>
<evidence type="ECO:0000313" key="3">
    <source>
        <dbReference type="EMBL" id="HGM46196.1"/>
    </source>
</evidence>
<dbReference type="Pfam" id="PF22725">
    <property type="entry name" value="GFO_IDH_MocA_C3"/>
    <property type="match status" value="1"/>
</dbReference>
<dbReference type="EMBL" id="DTBQ01000014">
    <property type="protein sequence ID" value="HGM46196.1"/>
    <property type="molecule type" value="Genomic_DNA"/>
</dbReference>
<dbReference type="AlphaFoldDB" id="A0A7C4D2K3"/>
<name>A0A7C4D2K3_THEPE</name>
<feature type="domain" description="GFO/IDH/MocA-like oxidoreductase" evidence="2">
    <location>
        <begin position="137"/>
        <end position="234"/>
    </location>
</feature>
<reference evidence="3" key="1">
    <citation type="journal article" date="2020" name="mSystems">
        <title>Genome- and Community-Level Interaction Insights into Carbon Utilization and Element Cycling Functions of Hydrothermarchaeota in Hydrothermal Sediment.</title>
        <authorList>
            <person name="Zhou Z."/>
            <person name="Liu Y."/>
            <person name="Xu W."/>
            <person name="Pan J."/>
            <person name="Luo Z.H."/>
            <person name="Li M."/>
        </authorList>
    </citation>
    <scope>NUCLEOTIDE SEQUENCE</scope>
    <source>
        <strain evidence="3">SpSt-649</strain>
    </source>
</reference>
<evidence type="ECO:0000259" key="2">
    <source>
        <dbReference type="Pfam" id="PF22725"/>
    </source>
</evidence>
<dbReference type="Gene3D" id="3.40.50.720">
    <property type="entry name" value="NAD(P)-binding Rossmann-like Domain"/>
    <property type="match status" value="1"/>
</dbReference>
<proteinExistence type="predicted"/>
<dbReference type="PANTHER" id="PTHR43377">
    <property type="entry name" value="BILIVERDIN REDUCTASE A"/>
    <property type="match status" value="1"/>
</dbReference>